<keyword evidence="2" id="KW-0677">Repeat</keyword>
<evidence type="ECO:0000313" key="6">
    <source>
        <dbReference type="EMBL" id="EEN59602.1"/>
    </source>
</evidence>
<dbReference type="InterPro" id="IPR001611">
    <property type="entry name" value="Leu-rich_rpt"/>
</dbReference>
<keyword evidence="4" id="KW-0812">Transmembrane</keyword>
<proteinExistence type="predicted"/>
<evidence type="ECO:0000256" key="5">
    <source>
        <dbReference type="SAM" id="SignalP"/>
    </source>
</evidence>
<keyword evidence="5" id="KW-0732">Signal</keyword>
<dbReference type="InterPro" id="IPR003591">
    <property type="entry name" value="Leu-rich_rpt_typical-subtyp"/>
</dbReference>
<evidence type="ECO:0008006" key="7">
    <source>
        <dbReference type="Google" id="ProtNLM"/>
    </source>
</evidence>
<dbReference type="InterPro" id="IPR051295">
    <property type="entry name" value="LGI_related"/>
</dbReference>
<dbReference type="EMBL" id="GG666519">
    <property type="protein sequence ID" value="EEN59602.1"/>
    <property type="molecule type" value="Genomic_DNA"/>
</dbReference>
<dbReference type="InterPro" id="IPR032675">
    <property type="entry name" value="LRR_dom_sf"/>
</dbReference>
<gene>
    <name evidence="6" type="ORF">BRAFLDRAFT_93134</name>
</gene>
<dbReference type="Pfam" id="PF13855">
    <property type="entry name" value="LRR_8"/>
    <property type="match status" value="1"/>
</dbReference>
<reference evidence="6" key="1">
    <citation type="journal article" date="2008" name="Nature">
        <title>The amphioxus genome and the evolution of the chordate karyotype.</title>
        <authorList>
            <consortium name="US DOE Joint Genome Institute (JGI-PGF)"/>
            <person name="Putnam N.H."/>
            <person name="Butts T."/>
            <person name="Ferrier D.E.K."/>
            <person name="Furlong R.F."/>
            <person name="Hellsten U."/>
            <person name="Kawashima T."/>
            <person name="Robinson-Rechavi M."/>
            <person name="Shoguchi E."/>
            <person name="Terry A."/>
            <person name="Yu J.-K."/>
            <person name="Benito-Gutierrez E.L."/>
            <person name="Dubchak I."/>
            <person name="Garcia-Fernandez J."/>
            <person name="Gibson-Brown J.J."/>
            <person name="Grigoriev I.V."/>
            <person name="Horton A.C."/>
            <person name="de Jong P.J."/>
            <person name="Jurka J."/>
            <person name="Kapitonov V.V."/>
            <person name="Kohara Y."/>
            <person name="Kuroki Y."/>
            <person name="Lindquist E."/>
            <person name="Lucas S."/>
            <person name="Osoegawa K."/>
            <person name="Pennacchio L.A."/>
            <person name="Salamov A.A."/>
            <person name="Satou Y."/>
            <person name="Sauka-Spengler T."/>
            <person name="Schmutz J."/>
            <person name="Shin-I T."/>
            <person name="Toyoda A."/>
            <person name="Bronner-Fraser M."/>
            <person name="Fujiyama A."/>
            <person name="Holland L.Z."/>
            <person name="Holland P.W.H."/>
            <person name="Satoh N."/>
            <person name="Rokhsar D.S."/>
        </authorList>
    </citation>
    <scope>NUCLEOTIDE SEQUENCE [LARGE SCALE GENOMIC DNA]</scope>
    <source>
        <strain evidence="6">S238N-H82</strain>
        <tissue evidence="6">Testes</tissue>
    </source>
</reference>
<feature type="transmembrane region" description="Helical" evidence="4">
    <location>
        <begin position="362"/>
        <end position="385"/>
    </location>
</feature>
<keyword evidence="4" id="KW-1133">Transmembrane helix</keyword>
<keyword evidence="1" id="KW-0433">Leucine-rich repeat</keyword>
<dbReference type="SUPFAM" id="SSF52058">
    <property type="entry name" value="L domain-like"/>
    <property type="match status" value="1"/>
</dbReference>
<dbReference type="SMART" id="SM00369">
    <property type="entry name" value="LRR_TYP"/>
    <property type="match status" value="4"/>
</dbReference>
<accession>C3YJA4</accession>
<evidence type="ECO:0000256" key="1">
    <source>
        <dbReference type="ARBA" id="ARBA00022614"/>
    </source>
</evidence>
<dbReference type="InParanoid" id="C3YJA4"/>
<organism>
    <name type="scientific">Branchiostoma floridae</name>
    <name type="common">Florida lancelet</name>
    <name type="synonym">Amphioxus</name>
    <dbReference type="NCBI Taxonomy" id="7739"/>
    <lineage>
        <taxon>Eukaryota</taxon>
        <taxon>Metazoa</taxon>
        <taxon>Chordata</taxon>
        <taxon>Cephalochordata</taxon>
        <taxon>Leptocardii</taxon>
        <taxon>Amphioxiformes</taxon>
        <taxon>Branchiostomatidae</taxon>
        <taxon>Branchiostoma</taxon>
    </lineage>
</organism>
<feature type="region of interest" description="Disordered" evidence="3">
    <location>
        <begin position="523"/>
        <end position="713"/>
    </location>
</feature>
<dbReference type="AlphaFoldDB" id="C3YJA4"/>
<feature type="signal peptide" evidence="5">
    <location>
        <begin position="1"/>
        <end position="27"/>
    </location>
</feature>
<feature type="chain" id="PRO_5002933781" description="EGF-like domain-containing protein" evidence="5">
    <location>
        <begin position="28"/>
        <end position="745"/>
    </location>
</feature>
<protein>
    <recommendedName>
        <fullName evidence="7">EGF-like domain-containing protein</fullName>
    </recommendedName>
</protein>
<dbReference type="eggNOG" id="KOG4726">
    <property type="taxonomic scope" value="Eukaryota"/>
</dbReference>
<evidence type="ECO:0000256" key="3">
    <source>
        <dbReference type="SAM" id="MobiDB-lite"/>
    </source>
</evidence>
<name>C3YJA4_BRAFL</name>
<dbReference type="PANTHER" id="PTHR24367">
    <property type="entry name" value="LEUCINE-RICH REPEAT-CONTAINING PROTEIN"/>
    <property type="match status" value="1"/>
</dbReference>
<keyword evidence="4" id="KW-0472">Membrane</keyword>
<dbReference type="eggNOG" id="KOG4237">
    <property type="taxonomic scope" value="Eukaryota"/>
</dbReference>
<sequence>MAVRLHSLLLVLSTLLLLPATEHVSKALRCPDSCSHSTVFGQNLVCRCPDKNWTGSPCSWIGYGGMYSFPACLDAIPTNFNESTVAIFIKHLRLSTIPERSFPDSPKLKHLHIGESNISTVQPGAFRGLPLVNTLGLQDNRISSLEPDTFHGLVKVVNLNLRKNAISVISQHAFRGLPALTRLQLSMNRLRSMPVDALLPLKALLFASLVTNHITTIDSHVLRLSENQKLRLMIAGNELSCDGNLTWFICNLPDLKQISAPDVLRCASPADLHGILLATMRKDVCQTVTEMSRQGNVSGTRDGMSSTTGPCTINTSLYNAIPTEMLYTSSATGLEYTAGIDTVTLLGGPIVTEPNDSRHVNAIITAVIVPILLVLASAVVVYLYCCHGAGLAHQNAAAETDGSDKIEPYAVVYSNSAGLPLFDGDCTASCGGPTPVQDQTSEGNDDIQPYAVAYVDVSGKGKNGKLAPYATTSFAHIQKSEDNDDIEPYAVAYVDVSGKGKNGKLAPYATTSFAHTRRPQLQPYSVTHDDDPGPQLQPYSVTHDDDPGPQLQPYSVTHDDDPGPQLQPYSVTHDDDPGPQLQPYSVTHDDDPGPQLQPYSVTHDDDPGPQLQPYSVTHDDDPGQQLQPYSVTHDDDPGPQLQPYSVTHDDDPGPQLQPYSVTHDDDPGPQLQPYSVTHDDDPGPQLQPYSVTHDDDPGPQLQPYSVTHDDDPGPSMTIFWQQTMMTLGHSFMCCRNRSYDTDKGR</sequence>
<evidence type="ECO:0000256" key="2">
    <source>
        <dbReference type="ARBA" id="ARBA00022737"/>
    </source>
</evidence>
<dbReference type="Gene3D" id="3.80.10.10">
    <property type="entry name" value="Ribonuclease Inhibitor"/>
    <property type="match status" value="2"/>
</dbReference>
<dbReference type="PANTHER" id="PTHR24367:SF318">
    <property type="entry name" value="LEUCINE-RICH GLIOMA-INACTIVATED PROTEIN 1-LIKE"/>
    <property type="match status" value="1"/>
</dbReference>
<evidence type="ECO:0000256" key="4">
    <source>
        <dbReference type="SAM" id="Phobius"/>
    </source>
</evidence>